<accession>A0A0C2ZE28</accession>
<dbReference type="PIRSF" id="PIRSF000894">
    <property type="entry name" value="Acid_phosphatase"/>
    <property type="match status" value="1"/>
</dbReference>
<proteinExistence type="predicted"/>
<reference evidence="6" key="2">
    <citation type="submission" date="2015-01" db="EMBL/GenBank/DDBJ databases">
        <title>Evolutionary Origins and Diversification of the Mycorrhizal Mutualists.</title>
        <authorList>
            <consortium name="DOE Joint Genome Institute"/>
            <consortium name="Mycorrhizal Genomics Consortium"/>
            <person name="Kohler A."/>
            <person name="Kuo A."/>
            <person name="Nagy L.G."/>
            <person name="Floudas D."/>
            <person name="Copeland A."/>
            <person name="Barry K.W."/>
            <person name="Cichocki N."/>
            <person name="Veneault-Fourrey C."/>
            <person name="LaButti K."/>
            <person name="Lindquist E.A."/>
            <person name="Lipzen A."/>
            <person name="Lundell T."/>
            <person name="Morin E."/>
            <person name="Murat C."/>
            <person name="Riley R."/>
            <person name="Ohm R."/>
            <person name="Sun H."/>
            <person name="Tunlid A."/>
            <person name="Henrissat B."/>
            <person name="Grigoriev I.V."/>
            <person name="Hibbett D.S."/>
            <person name="Martin F."/>
        </authorList>
    </citation>
    <scope>NUCLEOTIDE SEQUENCE [LARGE SCALE GENOMIC DNA]</scope>
    <source>
        <strain evidence="6">Foug A</strain>
    </source>
</reference>
<feature type="disulfide bond" evidence="3">
    <location>
        <begin position="238"/>
        <end position="251"/>
    </location>
</feature>
<dbReference type="FunCoup" id="A0A0C2ZE28">
    <property type="interactions" value="211"/>
</dbReference>
<dbReference type="HOGENOM" id="CLU_020880_3_2_1"/>
<dbReference type="InterPro" id="IPR000560">
    <property type="entry name" value="His_Pase_clade-2"/>
</dbReference>
<feature type="disulfide bond" evidence="3">
    <location>
        <begin position="60"/>
        <end position="364"/>
    </location>
</feature>
<dbReference type="CDD" id="cd07061">
    <property type="entry name" value="HP_HAP_like"/>
    <property type="match status" value="1"/>
</dbReference>
<dbReference type="GO" id="GO:0003993">
    <property type="term" value="F:acid phosphatase activity"/>
    <property type="evidence" value="ECO:0007669"/>
    <property type="project" value="TreeGrafter"/>
</dbReference>
<keyword evidence="6" id="KW-1185">Reference proteome</keyword>
<protein>
    <submittedName>
        <fullName evidence="5">Uncharacterized protein</fullName>
    </submittedName>
</protein>
<evidence type="ECO:0000256" key="2">
    <source>
        <dbReference type="ARBA" id="ARBA00023180"/>
    </source>
</evidence>
<evidence type="ECO:0000256" key="1">
    <source>
        <dbReference type="ARBA" id="ARBA00022801"/>
    </source>
</evidence>
<evidence type="ECO:0000256" key="4">
    <source>
        <dbReference type="SAM" id="SignalP"/>
    </source>
</evidence>
<organism evidence="5 6">
    <name type="scientific">Scleroderma citrinum Foug A</name>
    <dbReference type="NCBI Taxonomy" id="1036808"/>
    <lineage>
        <taxon>Eukaryota</taxon>
        <taxon>Fungi</taxon>
        <taxon>Dikarya</taxon>
        <taxon>Basidiomycota</taxon>
        <taxon>Agaricomycotina</taxon>
        <taxon>Agaricomycetes</taxon>
        <taxon>Agaricomycetidae</taxon>
        <taxon>Boletales</taxon>
        <taxon>Sclerodermatineae</taxon>
        <taxon>Sclerodermataceae</taxon>
        <taxon>Scleroderma</taxon>
    </lineage>
</organism>
<dbReference type="EMBL" id="KN822278">
    <property type="protein sequence ID" value="KIM51187.1"/>
    <property type="molecule type" value="Genomic_DNA"/>
</dbReference>
<dbReference type="Pfam" id="PF00328">
    <property type="entry name" value="His_Phos_2"/>
    <property type="match status" value="1"/>
</dbReference>
<keyword evidence="2" id="KW-0325">Glycoprotein</keyword>
<dbReference type="OrthoDB" id="6509975at2759"/>
<name>A0A0C2ZE28_9AGAM</name>
<feature type="signal peptide" evidence="4">
    <location>
        <begin position="1"/>
        <end position="19"/>
    </location>
</feature>
<evidence type="ECO:0000313" key="6">
    <source>
        <dbReference type="Proteomes" id="UP000053989"/>
    </source>
</evidence>
<dbReference type="Proteomes" id="UP000053989">
    <property type="component" value="Unassembled WGS sequence"/>
</dbReference>
<evidence type="ECO:0000256" key="3">
    <source>
        <dbReference type="PIRSR" id="PIRSR000894-2"/>
    </source>
</evidence>
<dbReference type="InterPro" id="IPR029033">
    <property type="entry name" value="His_PPase_superfam"/>
</dbReference>
<dbReference type="Gene3D" id="3.40.50.1240">
    <property type="entry name" value="Phosphoglycerate mutase-like"/>
    <property type="match status" value="1"/>
</dbReference>
<dbReference type="InterPro" id="IPR016274">
    <property type="entry name" value="Histidine_acid_Pase_euk"/>
</dbReference>
<keyword evidence="1" id="KW-0378">Hydrolase</keyword>
<reference evidence="5 6" key="1">
    <citation type="submission" date="2014-04" db="EMBL/GenBank/DDBJ databases">
        <authorList>
            <consortium name="DOE Joint Genome Institute"/>
            <person name="Kuo A."/>
            <person name="Kohler A."/>
            <person name="Nagy L.G."/>
            <person name="Floudas D."/>
            <person name="Copeland A."/>
            <person name="Barry K.W."/>
            <person name="Cichocki N."/>
            <person name="Veneault-Fourrey C."/>
            <person name="LaButti K."/>
            <person name="Lindquist E.A."/>
            <person name="Lipzen A."/>
            <person name="Lundell T."/>
            <person name="Morin E."/>
            <person name="Murat C."/>
            <person name="Sun H."/>
            <person name="Tunlid A."/>
            <person name="Henrissat B."/>
            <person name="Grigoriev I.V."/>
            <person name="Hibbett D.S."/>
            <person name="Martin F."/>
            <person name="Nordberg H.P."/>
            <person name="Cantor M.N."/>
            <person name="Hua S.X."/>
        </authorList>
    </citation>
    <scope>NUCLEOTIDE SEQUENCE [LARGE SCALE GENOMIC DNA]</scope>
    <source>
        <strain evidence="5 6">Foug A</strain>
    </source>
</reference>
<keyword evidence="3" id="KW-1015">Disulfide bond</keyword>
<sequence>MRIPIFNLLQLSLSSLTRIFDFAPGADSFHRKLSPRFGILTPYHDRESVLGVHPELPSDCTVNQVMLLHSYGSRGPTGEQYYIQKLVETLADATLPPHLPKNLRFLKNGYQSDLVPKELTIIGGKQLFDHGVQFALKYPTLTTDVILSTDEDRVFDSAYNFSLGYGKPVEILTFNDIHLPVNWVLPWEECPNFDPNSGMKIVYEWVNKYVPPITERLNNLLPGVGLSNDDVMGALYACPYDLAAHGVSPWCGVFLPEELKGLEYQLDLLMDGMSGHISMHDIGPVVGTVYINELIGRFTNITGEAEELYLEFGHPLSILVAMAAMNLNKDRIPLSSSQIHSPRKFRTSDQTPFGAWMIWERLSCRQSFDGPQIRLLLNSATYPLSICQKSFKDRKYGTCSLDEFVKANAFSTNIHFEDETWYTVCGEDE</sequence>
<gene>
    <name evidence="5" type="ORF">SCLCIDRAFT_143840</name>
</gene>
<dbReference type="AlphaFoldDB" id="A0A0C2ZE28"/>
<dbReference type="PANTHER" id="PTHR20963:SF42">
    <property type="entry name" value="PHOSPHOGLYCERATE MUTASE-LIKE PROTEIN"/>
    <property type="match status" value="1"/>
</dbReference>
<dbReference type="SUPFAM" id="SSF53254">
    <property type="entry name" value="Phosphoglycerate mutase-like"/>
    <property type="match status" value="1"/>
</dbReference>
<feature type="chain" id="PRO_5002172032" evidence="4">
    <location>
        <begin position="20"/>
        <end position="429"/>
    </location>
</feature>
<dbReference type="STRING" id="1036808.A0A0C2ZE28"/>
<keyword evidence="4" id="KW-0732">Signal</keyword>
<evidence type="ECO:0000313" key="5">
    <source>
        <dbReference type="EMBL" id="KIM51187.1"/>
    </source>
</evidence>
<dbReference type="PANTHER" id="PTHR20963">
    <property type="entry name" value="MULTIPLE INOSITOL POLYPHOSPHATE PHOSPHATASE-RELATED"/>
    <property type="match status" value="1"/>
</dbReference>
<feature type="disulfide bond" evidence="3">
    <location>
        <begin position="387"/>
        <end position="399"/>
    </location>
</feature>
<dbReference type="InParanoid" id="A0A0C2ZE28"/>